<gene>
    <name evidence="1" type="ORF">HPBE_LOCUS8036</name>
</gene>
<evidence type="ECO:0000313" key="3">
    <source>
        <dbReference type="WBParaSite" id="HPBE_0000803501-mRNA-1"/>
    </source>
</evidence>
<evidence type="ECO:0000313" key="2">
    <source>
        <dbReference type="Proteomes" id="UP000050761"/>
    </source>
</evidence>
<dbReference type="EMBL" id="UZAH01026038">
    <property type="protein sequence ID" value="VDO74614.1"/>
    <property type="molecule type" value="Genomic_DNA"/>
</dbReference>
<proteinExistence type="predicted"/>
<dbReference type="WBParaSite" id="HPBE_0000803501-mRNA-1">
    <property type="protein sequence ID" value="HPBE_0000803501-mRNA-1"/>
    <property type="gene ID" value="HPBE_0000803501"/>
</dbReference>
<dbReference type="Proteomes" id="UP000050761">
    <property type="component" value="Unassembled WGS sequence"/>
</dbReference>
<keyword evidence="2" id="KW-1185">Reference proteome</keyword>
<accession>A0A3P7YRW4</accession>
<reference evidence="1 2" key="1">
    <citation type="submission" date="2018-11" db="EMBL/GenBank/DDBJ databases">
        <authorList>
            <consortium name="Pathogen Informatics"/>
        </authorList>
    </citation>
    <scope>NUCLEOTIDE SEQUENCE [LARGE SCALE GENOMIC DNA]</scope>
</reference>
<dbReference type="AlphaFoldDB" id="A0A183FLB5"/>
<protein>
    <submittedName>
        <fullName evidence="1 3">Uncharacterized protein</fullName>
    </submittedName>
</protein>
<evidence type="ECO:0000313" key="1">
    <source>
        <dbReference type="EMBL" id="VDO74614.1"/>
    </source>
</evidence>
<sequence length="99" mass="10887">MGSGAEKVTVDRLARNIVEKKPLQSAIRSGVAESSAAIGSSGRVPWIQRPESKTIGQEVRCSSMFGASLRMDSYYPMRHFELLCQLTCRLPTIGTKKVE</sequence>
<organism evidence="2 3">
    <name type="scientific">Heligmosomoides polygyrus</name>
    <name type="common">Parasitic roundworm</name>
    <dbReference type="NCBI Taxonomy" id="6339"/>
    <lineage>
        <taxon>Eukaryota</taxon>
        <taxon>Metazoa</taxon>
        <taxon>Ecdysozoa</taxon>
        <taxon>Nematoda</taxon>
        <taxon>Chromadorea</taxon>
        <taxon>Rhabditida</taxon>
        <taxon>Rhabditina</taxon>
        <taxon>Rhabditomorpha</taxon>
        <taxon>Strongyloidea</taxon>
        <taxon>Heligmosomidae</taxon>
        <taxon>Heligmosomoides</taxon>
    </lineage>
</organism>
<reference evidence="3" key="2">
    <citation type="submission" date="2019-09" db="UniProtKB">
        <authorList>
            <consortium name="WormBaseParasite"/>
        </authorList>
    </citation>
    <scope>IDENTIFICATION</scope>
</reference>
<accession>A0A183FLB5</accession>
<name>A0A183FLB5_HELPZ</name>